<evidence type="ECO:0000313" key="3">
    <source>
        <dbReference type="EMBL" id="AAN88018.1"/>
    </source>
</evidence>
<feature type="region of interest" description="Disordered" evidence="1">
    <location>
        <begin position="73"/>
        <end position="113"/>
    </location>
</feature>
<name>Q8B5Y7_9POXV</name>
<protein>
    <submittedName>
        <fullName evidence="3">Putative transcription factor</fullName>
    </submittedName>
</protein>
<dbReference type="GeneID" id="41332146"/>
<sequence>MDLSSGLRTLLVIIIIVIIIFVTNSYCNQKKENKEVDSPKFVMDSNFLTHLSIHTSLEKKIIELEDELQKYKKSNNLDKSEEQDIPSPKPKSKSKTKKASSSDDSVKISDESK</sequence>
<feature type="transmembrane region" description="Helical" evidence="2">
    <location>
        <begin position="6"/>
        <end position="27"/>
    </location>
</feature>
<dbReference type="EMBL" id="AF409094">
    <property type="protein sequence ID" value="AAN88018.1"/>
    <property type="molecule type" value="Genomic_DNA"/>
</dbReference>
<evidence type="ECO:0000256" key="2">
    <source>
        <dbReference type="SAM" id="Phobius"/>
    </source>
</evidence>
<keyword evidence="2" id="KW-0472">Membrane</keyword>
<keyword evidence="2" id="KW-0812">Transmembrane</keyword>
<accession>Q8B5Y7</accession>
<organism evidence="3">
    <name type="scientific">Diachasmimorpha longicaudata entomopoxvirus</name>
    <dbReference type="NCBI Taxonomy" id="109981"/>
    <lineage>
        <taxon>Viruses</taxon>
        <taxon>Varidnaviria</taxon>
        <taxon>Bamfordvirae</taxon>
        <taxon>Nucleocytoviricota</taxon>
        <taxon>Pokkesviricetes</taxon>
        <taxon>Chitovirales</taxon>
        <taxon>Poxviridae</taxon>
        <taxon>Entomopoxvirinae</taxon>
        <taxon>Epsilonentomopoxvirus</taxon>
        <taxon>Epsilonentomopoxvirus dlongicaudata</taxon>
        <taxon>Diachasmimorpha entomopoxvirus</taxon>
    </lineage>
</organism>
<dbReference type="KEGG" id="vg:41332146"/>
<dbReference type="RefSeq" id="YP_009666149.1">
    <property type="nucleotide sequence ID" value="NC_043456.1"/>
</dbReference>
<proteinExistence type="predicted"/>
<evidence type="ECO:0000256" key="1">
    <source>
        <dbReference type="SAM" id="MobiDB-lite"/>
    </source>
</evidence>
<feature type="compositionally biased region" description="Basic and acidic residues" evidence="1">
    <location>
        <begin position="100"/>
        <end position="113"/>
    </location>
</feature>
<keyword evidence="2" id="KW-1133">Transmembrane helix</keyword>
<feature type="compositionally biased region" description="Basic and acidic residues" evidence="1">
    <location>
        <begin position="73"/>
        <end position="82"/>
    </location>
</feature>
<reference evidence="3" key="1">
    <citation type="journal article" date="2003" name="Arch. Virol.">
        <title>A putative DNA helicase and novel oligoribonuclease in the Diachasmimorpha longicaudata entomopoxvirus (DlEPV).</title>
        <authorList>
            <person name="Mwaengo D.M."/>
            <person name="Lawrence P.O."/>
        </authorList>
    </citation>
    <scope>NUCLEOTIDE SEQUENCE</scope>
</reference>